<keyword evidence="2" id="KW-1185">Reference proteome</keyword>
<dbReference type="OrthoDB" id="7869246at2"/>
<dbReference type="EMBL" id="SLXL01000003">
    <property type="protein sequence ID" value="TCP25456.1"/>
    <property type="molecule type" value="Genomic_DNA"/>
</dbReference>
<gene>
    <name evidence="1" type="ORF">EV656_103208</name>
</gene>
<evidence type="ECO:0000313" key="1">
    <source>
        <dbReference type="EMBL" id="TCP25456.1"/>
    </source>
</evidence>
<organism evidence="1 2">
    <name type="scientific">Rhodovulum adriaticum</name>
    <name type="common">Rhodopseudomonas adriatica</name>
    <dbReference type="NCBI Taxonomy" id="35804"/>
    <lineage>
        <taxon>Bacteria</taxon>
        <taxon>Pseudomonadati</taxon>
        <taxon>Pseudomonadota</taxon>
        <taxon>Alphaproteobacteria</taxon>
        <taxon>Rhodobacterales</taxon>
        <taxon>Paracoccaceae</taxon>
        <taxon>Rhodovulum</taxon>
    </lineage>
</organism>
<reference evidence="1 2" key="1">
    <citation type="submission" date="2019-03" db="EMBL/GenBank/DDBJ databases">
        <title>Genomic Encyclopedia of Type Strains, Phase IV (KMG-IV): sequencing the most valuable type-strain genomes for metagenomic binning, comparative biology and taxonomic classification.</title>
        <authorList>
            <person name="Goeker M."/>
        </authorList>
    </citation>
    <scope>NUCLEOTIDE SEQUENCE [LARGE SCALE GENOMIC DNA]</scope>
    <source>
        <strain evidence="1 2">DSM 2781</strain>
    </source>
</reference>
<sequence length="108" mass="12002">MTGVADQRFPKSLIQADRIVTDTRWDLAEYGSTPFSDFFGLAMLSAAAPRAGLTARATPLSSAIKLPTIWHRRLKMRLRTGKRILPIPTVSRRRSKTRLATGRVIPIG</sequence>
<dbReference type="Proteomes" id="UP000295733">
    <property type="component" value="Unassembled WGS sequence"/>
</dbReference>
<dbReference type="RefSeq" id="WP_132601502.1">
    <property type="nucleotide sequence ID" value="NZ_NRRP01000044.1"/>
</dbReference>
<comment type="caution">
    <text evidence="1">The sequence shown here is derived from an EMBL/GenBank/DDBJ whole genome shotgun (WGS) entry which is preliminary data.</text>
</comment>
<name>A0A4V2SM14_RHOAD</name>
<dbReference type="AlphaFoldDB" id="A0A4V2SM14"/>
<proteinExistence type="predicted"/>
<evidence type="ECO:0000313" key="2">
    <source>
        <dbReference type="Proteomes" id="UP000295733"/>
    </source>
</evidence>
<protein>
    <submittedName>
        <fullName evidence="1">Uncharacterized protein</fullName>
    </submittedName>
</protein>
<accession>A0A4V2SM14</accession>